<dbReference type="RefSeq" id="WP_329414318.1">
    <property type="nucleotide sequence ID" value="NZ_CP109441.1"/>
</dbReference>
<accession>A0ABZ1Z5K7</accession>
<dbReference type="Pfam" id="PF10935">
    <property type="entry name" value="DUF2637"/>
    <property type="match status" value="1"/>
</dbReference>
<reference evidence="3" key="1">
    <citation type="submission" date="2022-10" db="EMBL/GenBank/DDBJ databases">
        <title>The complete genomes of actinobacterial strains from the NBC collection.</title>
        <authorList>
            <person name="Joergensen T.S."/>
            <person name="Alvarez Arevalo M."/>
            <person name="Sterndorff E.B."/>
            <person name="Faurdal D."/>
            <person name="Vuksanovic O."/>
            <person name="Mourched A.-S."/>
            <person name="Charusanti P."/>
            <person name="Shaw S."/>
            <person name="Blin K."/>
            <person name="Weber T."/>
        </authorList>
    </citation>
    <scope>NUCLEOTIDE SEQUENCE</scope>
    <source>
        <strain evidence="3">NBC_01482</strain>
    </source>
</reference>
<evidence type="ECO:0000256" key="2">
    <source>
        <dbReference type="SAM" id="Phobius"/>
    </source>
</evidence>
<evidence type="ECO:0000313" key="4">
    <source>
        <dbReference type="Proteomes" id="UP001432062"/>
    </source>
</evidence>
<evidence type="ECO:0000256" key="1">
    <source>
        <dbReference type="SAM" id="MobiDB-lite"/>
    </source>
</evidence>
<feature type="transmembrane region" description="Helical" evidence="2">
    <location>
        <begin position="76"/>
        <end position="95"/>
    </location>
</feature>
<feature type="region of interest" description="Disordered" evidence="1">
    <location>
        <begin position="141"/>
        <end position="198"/>
    </location>
</feature>
<dbReference type="EMBL" id="CP109441">
    <property type="protein sequence ID" value="WUV49720.1"/>
    <property type="molecule type" value="Genomic_DNA"/>
</dbReference>
<proteinExistence type="predicted"/>
<feature type="transmembrane region" description="Helical" evidence="2">
    <location>
        <begin position="51"/>
        <end position="69"/>
    </location>
</feature>
<dbReference type="Proteomes" id="UP001432062">
    <property type="component" value="Chromosome"/>
</dbReference>
<keyword evidence="2" id="KW-0812">Transmembrane</keyword>
<organism evidence="3 4">
    <name type="scientific">Nocardia vinacea</name>
    <dbReference type="NCBI Taxonomy" id="96468"/>
    <lineage>
        <taxon>Bacteria</taxon>
        <taxon>Bacillati</taxon>
        <taxon>Actinomycetota</taxon>
        <taxon>Actinomycetes</taxon>
        <taxon>Mycobacteriales</taxon>
        <taxon>Nocardiaceae</taxon>
        <taxon>Nocardia</taxon>
    </lineage>
</organism>
<feature type="transmembrane region" description="Helical" evidence="2">
    <location>
        <begin position="12"/>
        <end position="31"/>
    </location>
</feature>
<name>A0ABZ1Z5K7_9NOCA</name>
<keyword evidence="2" id="KW-1133">Transmembrane helix</keyword>
<feature type="transmembrane region" description="Helical" evidence="2">
    <location>
        <begin position="107"/>
        <end position="129"/>
    </location>
</feature>
<dbReference type="InterPro" id="IPR021235">
    <property type="entry name" value="DUF2637"/>
</dbReference>
<feature type="region of interest" description="Disordered" evidence="1">
    <location>
        <begin position="265"/>
        <end position="285"/>
    </location>
</feature>
<evidence type="ECO:0000313" key="3">
    <source>
        <dbReference type="EMBL" id="WUV49720.1"/>
    </source>
</evidence>
<protein>
    <submittedName>
        <fullName evidence="3">DUF2637 domain-containing protein</fullName>
    </submittedName>
</protein>
<feature type="compositionally biased region" description="Polar residues" evidence="1">
    <location>
        <begin position="270"/>
        <end position="285"/>
    </location>
</feature>
<feature type="compositionally biased region" description="Low complexity" evidence="1">
    <location>
        <begin position="183"/>
        <end position="196"/>
    </location>
</feature>
<sequence>MSRLRAWRPRPLHASAIVTGVVALTSFEMSFDALHDLAVRNLVAPPLAANVPIAIDGLVVGSIIATATFRRGSSGWWYATALFVFWTLVSVAGNIEYAREIGGSPVSLALYAGMPMTMLFAVHLTLMLFGRRREHARTTNHVPVPQQDQAPTSHDDHASASLDDHASASQDDHVPASQDDHAPAPQQDRAPAPQEDWVSAEQDDWDLAALEEDWDSAAEEDRNSAPPPERVVPTRIPAILENTDPLLVAPKAVLPNALPRTGATPRITPTFVTTGPNGQTKINPF</sequence>
<keyword evidence="4" id="KW-1185">Reference proteome</keyword>
<keyword evidence="2" id="KW-0472">Membrane</keyword>
<gene>
    <name evidence="3" type="ORF">OG563_16865</name>
</gene>
<feature type="compositionally biased region" description="Basic and acidic residues" evidence="1">
    <location>
        <begin position="153"/>
        <end position="182"/>
    </location>
</feature>